<evidence type="ECO:0000259" key="6">
    <source>
        <dbReference type="Pfam" id="PF01266"/>
    </source>
</evidence>
<dbReference type="Pfam" id="PF01266">
    <property type="entry name" value="DAO"/>
    <property type="match status" value="1"/>
</dbReference>
<dbReference type="Gene3D" id="3.30.9.10">
    <property type="entry name" value="D-Amino Acid Oxidase, subunit A, domain 2"/>
    <property type="match status" value="1"/>
</dbReference>
<evidence type="ECO:0000256" key="1">
    <source>
        <dbReference type="ARBA" id="ARBA00001974"/>
    </source>
</evidence>
<dbReference type="Proteomes" id="UP000823201">
    <property type="component" value="Unassembled WGS sequence"/>
</dbReference>
<keyword evidence="2" id="KW-0285">Flavoprotein</keyword>
<comment type="caution">
    <text evidence="7">The sequence shown here is derived from an EMBL/GenBank/DDBJ whole genome shotgun (WGS) entry which is preliminary data.</text>
</comment>
<dbReference type="GO" id="GO:0016491">
    <property type="term" value="F:oxidoreductase activity"/>
    <property type="evidence" value="ECO:0007669"/>
    <property type="project" value="UniProtKB-KW"/>
</dbReference>
<protein>
    <submittedName>
        <fullName evidence="7">L-2-hydroxyglutarate oxidase</fullName>
        <ecNumber evidence="7">1.1.3.-</ecNumber>
    </submittedName>
</protein>
<feature type="domain" description="FAD dependent oxidoreductase" evidence="6">
    <location>
        <begin position="3"/>
        <end position="389"/>
    </location>
</feature>
<dbReference type="SUPFAM" id="SSF51905">
    <property type="entry name" value="FAD/NAD(P)-binding domain"/>
    <property type="match status" value="1"/>
</dbReference>
<dbReference type="PANTHER" id="PTHR43104">
    <property type="entry name" value="L-2-HYDROXYGLUTARATE DEHYDROGENASE, MITOCHONDRIAL"/>
    <property type="match status" value="1"/>
</dbReference>
<evidence type="ECO:0000313" key="7">
    <source>
        <dbReference type="EMBL" id="MBM7658200.1"/>
    </source>
</evidence>
<dbReference type="EC" id="1.1.3.-" evidence="7"/>
<evidence type="ECO:0000256" key="2">
    <source>
        <dbReference type="ARBA" id="ARBA00022630"/>
    </source>
</evidence>
<keyword evidence="8" id="KW-1185">Reference proteome</keyword>
<keyword evidence="3" id="KW-0274">FAD</keyword>
<dbReference type="PANTHER" id="PTHR43104:SF2">
    <property type="entry name" value="L-2-HYDROXYGLUTARATE DEHYDROGENASE, MITOCHONDRIAL"/>
    <property type="match status" value="1"/>
</dbReference>
<dbReference type="RefSeq" id="WP_205006764.1">
    <property type="nucleotide sequence ID" value="NZ_CBCRXA010000012.1"/>
</dbReference>
<comment type="cofactor">
    <cofactor evidence="1">
        <name>FAD</name>
        <dbReference type="ChEBI" id="CHEBI:57692"/>
    </cofactor>
</comment>
<evidence type="ECO:0000256" key="4">
    <source>
        <dbReference type="ARBA" id="ARBA00023002"/>
    </source>
</evidence>
<dbReference type="EMBL" id="JAFBEV010000013">
    <property type="protein sequence ID" value="MBM7658200.1"/>
    <property type="molecule type" value="Genomic_DNA"/>
</dbReference>
<evidence type="ECO:0000313" key="8">
    <source>
        <dbReference type="Proteomes" id="UP000823201"/>
    </source>
</evidence>
<evidence type="ECO:0000256" key="3">
    <source>
        <dbReference type="ARBA" id="ARBA00022827"/>
    </source>
</evidence>
<organism evidence="7 8">
    <name type="scientific">Sporolactobacillus spathodeae</name>
    <dbReference type="NCBI Taxonomy" id="1465502"/>
    <lineage>
        <taxon>Bacteria</taxon>
        <taxon>Bacillati</taxon>
        <taxon>Bacillota</taxon>
        <taxon>Bacilli</taxon>
        <taxon>Bacillales</taxon>
        <taxon>Sporolactobacillaceae</taxon>
        <taxon>Sporolactobacillus</taxon>
    </lineage>
</organism>
<name>A0ABS2Q9T0_9BACL</name>
<evidence type="ECO:0000256" key="5">
    <source>
        <dbReference type="ARBA" id="ARBA00037941"/>
    </source>
</evidence>
<dbReference type="InterPro" id="IPR036188">
    <property type="entry name" value="FAD/NAD-bd_sf"/>
</dbReference>
<dbReference type="Gene3D" id="3.50.50.60">
    <property type="entry name" value="FAD/NAD(P)-binding domain"/>
    <property type="match status" value="1"/>
</dbReference>
<keyword evidence="4 7" id="KW-0560">Oxidoreductase</keyword>
<accession>A0ABS2Q9T0</accession>
<sequence length="401" mass="44587">MYDYLIIGAGIVGLATAYAIQNKYPQAKILITEKENEPAFHQTGHNSGVIHSGIYYQPGSLKARFAKEGGARLRHFCETHQVPYETCGKVIVATQENELQNLEALYQRGLENGLTLTRLSADGLKEYEPHVAGIRGILVPATGIVDYKQVARALADDLRAHENEIFFNTEIKKISHQPDGVTVVSDKGSYTAHFLINCGGLHCDQIARMAGVNPGMKIVPFRGEYYELKPEQRQLVKHLIYPVPNPKFPFLGVHFTRMIDGRVLAGPNAVPGLKRESYRKSDFDFKEFIDTLTYPAFWKMGSQNLRFGLGEIIRSLSKKRFVARMKALLPEIREEDVIPSHAGVRAQALTDDGKLADDFIMIHHENALHILNAPSPAATASFSIGEAICSEVPEPTHLTLV</sequence>
<reference evidence="7 8" key="1">
    <citation type="submission" date="2021-01" db="EMBL/GenBank/DDBJ databases">
        <title>Genomic Encyclopedia of Type Strains, Phase IV (KMG-IV): sequencing the most valuable type-strain genomes for metagenomic binning, comparative biology and taxonomic classification.</title>
        <authorList>
            <person name="Goeker M."/>
        </authorList>
    </citation>
    <scope>NUCLEOTIDE SEQUENCE [LARGE SCALE GENOMIC DNA]</scope>
    <source>
        <strain evidence="7 8">DSM 100968</strain>
    </source>
</reference>
<dbReference type="NCBIfam" id="NF008726">
    <property type="entry name" value="PRK11728.1"/>
    <property type="match status" value="1"/>
</dbReference>
<proteinExistence type="inferred from homology"/>
<gene>
    <name evidence="7" type="ORF">JOC27_001653</name>
</gene>
<dbReference type="InterPro" id="IPR006076">
    <property type="entry name" value="FAD-dep_OxRdtase"/>
</dbReference>
<comment type="similarity">
    <text evidence="5">Belongs to the L2HGDH family.</text>
</comment>